<gene>
    <name evidence="1" type="ORF">DFO77_12014</name>
</gene>
<reference evidence="1 2" key="1">
    <citation type="submission" date="2018-07" db="EMBL/GenBank/DDBJ databases">
        <title>Freshwater and sediment microbial communities from various areas in North America, analyzing microbe dynamics in response to fracking.</title>
        <authorList>
            <person name="Lamendella R."/>
        </authorList>
    </citation>
    <scope>NUCLEOTIDE SEQUENCE [LARGE SCALE GENOMIC DNA]</scope>
    <source>
        <strain evidence="1 2">160A</strain>
    </source>
</reference>
<evidence type="ECO:0000313" key="1">
    <source>
        <dbReference type="EMBL" id="RCW30796.1"/>
    </source>
</evidence>
<evidence type="ECO:0000313" key="2">
    <source>
        <dbReference type="Proteomes" id="UP000252733"/>
    </source>
</evidence>
<dbReference type="Proteomes" id="UP000252733">
    <property type="component" value="Unassembled WGS sequence"/>
</dbReference>
<name>A0A2T0XP29_9BACT</name>
<proteinExistence type="predicted"/>
<keyword evidence="2" id="KW-1185">Reference proteome</keyword>
<sequence length="77" mass="8716">MTKAPVYVIAEEGAVNLPSLVQPLWNHLMPSYLLPKLDKPEPNKIFKLILLYSEVLELKTVGSQSIEKPREQSMSHS</sequence>
<dbReference type="EMBL" id="QPIZ01000020">
    <property type="protein sequence ID" value="RCW30796.1"/>
    <property type="molecule type" value="Genomic_DNA"/>
</dbReference>
<accession>A0A2T0XP29</accession>
<protein>
    <submittedName>
        <fullName evidence="1">Uncharacterized protein</fullName>
    </submittedName>
</protein>
<organism evidence="1 2">
    <name type="scientific">Marinilabilia salmonicolor</name>
    <dbReference type="NCBI Taxonomy" id="989"/>
    <lineage>
        <taxon>Bacteria</taxon>
        <taxon>Pseudomonadati</taxon>
        <taxon>Bacteroidota</taxon>
        <taxon>Bacteroidia</taxon>
        <taxon>Marinilabiliales</taxon>
        <taxon>Marinilabiliaceae</taxon>
        <taxon>Marinilabilia</taxon>
    </lineage>
</organism>
<comment type="caution">
    <text evidence="1">The sequence shown here is derived from an EMBL/GenBank/DDBJ whole genome shotgun (WGS) entry which is preliminary data.</text>
</comment>
<dbReference type="AlphaFoldDB" id="A0A2T0XP29"/>